<feature type="transmembrane region" description="Helical" evidence="1">
    <location>
        <begin position="165"/>
        <end position="187"/>
    </location>
</feature>
<comment type="caution">
    <text evidence="2">The sequence shown here is derived from an EMBL/GenBank/DDBJ whole genome shotgun (WGS) entry which is preliminary data.</text>
</comment>
<feature type="transmembrane region" description="Helical" evidence="1">
    <location>
        <begin position="59"/>
        <end position="77"/>
    </location>
</feature>
<dbReference type="Proteomes" id="UP000260828">
    <property type="component" value="Unassembled WGS sequence"/>
</dbReference>
<keyword evidence="1" id="KW-1133">Transmembrane helix</keyword>
<protein>
    <recommendedName>
        <fullName evidence="4">ABC-2 family transporter protein</fullName>
    </recommendedName>
</protein>
<dbReference type="AlphaFoldDB" id="A0A3E3IGF9"/>
<keyword evidence="1" id="KW-0812">Transmembrane</keyword>
<evidence type="ECO:0000256" key="1">
    <source>
        <dbReference type="SAM" id="Phobius"/>
    </source>
</evidence>
<evidence type="ECO:0000313" key="2">
    <source>
        <dbReference type="EMBL" id="RGE66169.1"/>
    </source>
</evidence>
<dbReference type="RefSeq" id="WP_117546832.1">
    <property type="nucleotide sequence ID" value="NZ_QVME01000009.1"/>
</dbReference>
<feature type="transmembrane region" description="Helical" evidence="1">
    <location>
        <begin position="135"/>
        <end position="158"/>
    </location>
</feature>
<evidence type="ECO:0008006" key="4">
    <source>
        <dbReference type="Google" id="ProtNLM"/>
    </source>
</evidence>
<accession>A0A3E3IGF9</accession>
<proteinExistence type="predicted"/>
<name>A0A3E3IGF9_9FIRM</name>
<gene>
    <name evidence="2" type="ORF">DXC40_14750</name>
</gene>
<organism evidence="2 3">
    <name type="scientific">Anaerotruncus colihominis</name>
    <dbReference type="NCBI Taxonomy" id="169435"/>
    <lineage>
        <taxon>Bacteria</taxon>
        <taxon>Bacillati</taxon>
        <taxon>Bacillota</taxon>
        <taxon>Clostridia</taxon>
        <taxon>Eubacteriales</taxon>
        <taxon>Oscillospiraceae</taxon>
        <taxon>Anaerotruncus</taxon>
    </lineage>
</organism>
<evidence type="ECO:0000313" key="3">
    <source>
        <dbReference type="Proteomes" id="UP000260828"/>
    </source>
</evidence>
<keyword evidence="1" id="KW-0472">Membrane</keyword>
<reference evidence="2 3" key="1">
    <citation type="submission" date="2018-08" db="EMBL/GenBank/DDBJ databases">
        <title>A genome reference for cultivated species of the human gut microbiota.</title>
        <authorList>
            <person name="Zou Y."/>
            <person name="Xue W."/>
            <person name="Luo G."/>
        </authorList>
    </citation>
    <scope>NUCLEOTIDE SEQUENCE [LARGE SCALE GENOMIC DNA]</scope>
    <source>
        <strain evidence="2 3">TF05-12AC</strain>
    </source>
</reference>
<feature type="transmembrane region" description="Helical" evidence="1">
    <location>
        <begin position="207"/>
        <end position="229"/>
    </location>
</feature>
<feature type="transmembrane region" description="Helical" evidence="1">
    <location>
        <begin position="12"/>
        <end position="39"/>
    </location>
</feature>
<feature type="transmembrane region" description="Helical" evidence="1">
    <location>
        <begin position="97"/>
        <end position="123"/>
    </location>
</feature>
<sequence length="239" mass="26871">MSKIYCYECRRLLWNKFFGGLIVVLLCYGALVLRGVTILGVSHTAPFSPWSFGDYLSRMLPLLWIGALFFLSFFTSVKARRTASLIDTTPMLPSHFAFVRCAAAFTGTVILALLCIVEAAVFYRQMFGWHDWSSMVFPALVTLLPPLGFVLGSGWLFGRLRHWMLYVWMSIPILLAMIPLPEIMGLWNGSFFTAYPLTLEELDPAFTLPGSIAIVQLLLLVVGVTMLVFGSKRRSICNH</sequence>
<dbReference type="EMBL" id="QVME01000009">
    <property type="protein sequence ID" value="RGE66169.1"/>
    <property type="molecule type" value="Genomic_DNA"/>
</dbReference>